<evidence type="ECO:0000313" key="2">
    <source>
        <dbReference type="EMBL" id="PIO67346.1"/>
    </source>
</evidence>
<dbReference type="AlphaFoldDB" id="A0A2G9UAU0"/>
<dbReference type="OrthoDB" id="5576026at2759"/>
<feature type="compositionally biased region" description="Basic and acidic residues" evidence="1">
    <location>
        <begin position="24"/>
        <end position="33"/>
    </location>
</feature>
<feature type="region of interest" description="Disordered" evidence="1">
    <location>
        <begin position="24"/>
        <end position="46"/>
    </location>
</feature>
<keyword evidence="3" id="KW-1185">Reference proteome</keyword>
<proteinExistence type="predicted"/>
<dbReference type="Proteomes" id="UP000230423">
    <property type="component" value="Unassembled WGS sequence"/>
</dbReference>
<accession>A0A2G9UAU0</accession>
<name>A0A2G9UAU0_TELCI</name>
<organism evidence="2 3">
    <name type="scientific">Teladorsagia circumcincta</name>
    <name type="common">Brown stomach worm</name>
    <name type="synonym">Ostertagia circumcincta</name>
    <dbReference type="NCBI Taxonomy" id="45464"/>
    <lineage>
        <taxon>Eukaryota</taxon>
        <taxon>Metazoa</taxon>
        <taxon>Ecdysozoa</taxon>
        <taxon>Nematoda</taxon>
        <taxon>Chromadorea</taxon>
        <taxon>Rhabditida</taxon>
        <taxon>Rhabditina</taxon>
        <taxon>Rhabditomorpha</taxon>
        <taxon>Strongyloidea</taxon>
        <taxon>Trichostrongylidae</taxon>
        <taxon>Teladorsagia</taxon>
    </lineage>
</organism>
<dbReference type="EMBL" id="KZ347652">
    <property type="protein sequence ID" value="PIO67346.1"/>
    <property type="molecule type" value="Genomic_DNA"/>
</dbReference>
<reference evidence="2 3" key="1">
    <citation type="submission" date="2015-09" db="EMBL/GenBank/DDBJ databases">
        <title>Draft genome of the parasitic nematode Teladorsagia circumcincta isolate WARC Sus (inbred).</title>
        <authorList>
            <person name="Mitreva M."/>
        </authorList>
    </citation>
    <scope>NUCLEOTIDE SEQUENCE [LARGE SCALE GENOMIC DNA]</scope>
    <source>
        <strain evidence="2 3">S</strain>
    </source>
</reference>
<evidence type="ECO:0000313" key="3">
    <source>
        <dbReference type="Proteomes" id="UP000230423"/>
    </source>
</evidence>
<protein>
    <submittedName>
        <fullName evidence="2">Uncharacterized protein</fullName>
    </submittedName>
</protein>
<sequence>MDELNACAECGFTTSSAEIFTSHIEQHEEEHNRSSSGDLSHAQVGVDEVDLGEDGSSIEFGEDVLSGRQWVQVQE</sequence>
<evidence type="ECO:0000256" key="1">
    <source>
        <dbReference type="SAM" id="MobiDB-lite"/>
    </source>
</evidence>
<gene>
    <name evidence="2" type="ORF">TELCIR_10907</name>
</gene>